<gene>
    <name evidence="2" type="ORF">RGCCGE502_27457</name>
</gene>
<proteinExistence type="predicted"/>
<evidence type="ECO:0008006" key="4">
    <source>
        <dbReference type="Google" id="ProtNLM"/>
    </source>
</evidence>
<comment type="caution">
    <text evidence="2">The sequence shown here is derived from an EMBL/GenBank/DDBJ whole genome shotgun (WGS) entry which is preliminary data.</text>
</comment>
<name>S3HAG3_9HYPH</name>
<keyword evidence="3" id="KW-1185">Reference proteome</keyword>
<evidence type="ECO:0000313" key="2">
    <source>
        <dbReference type="EMBL" id="EPE95155.1"/>
    </source>
</evidence>
<geneLocation type="plasmid" evidence="2">
    <name>pRg502b</name>
</geneLocation>
<feature type="transmembrane region" description="Helical" evidence="1">
    <location>
        <begin position="52"/>
        <end position="69"/>
    </location>
</feature>
<reference evidence="2 3" key="1">
    <citation type="journal article" date="2012" name="J. Bacteriol.">
        <title>Genome sequence of Rhizobium grahamii CCGE502, a broad-host-range symbiont with low nodulation competitiveness in Phaseolus vulgaris.</title>
        <authorList>
            <person name="Althabegoiti M.J."/>
            <person name="Lozano L."/>
            <person name="Torres-Tejerizo G."/>
            <person name="Ormeno-Orrillo E."/>
            <person name="Rogel M.A."/>
            <person name="Gonzalez V."/>
            <person name="Martinez-Romero E."/>
        </authorList>
    </citation>
    <scope>NUCLEOTIDE SEQUENCE [LARGE SCALE GENOMIC DNA]</scope>
    <source>
        <strain evidence="2 3">CCGE 502</strain>
        <plasmid evidence="2">pRg502b</plasmid>
    </source>
</reference>
<accession>S3HAG3</accession>
<evidence type="ECO:0000313" key="3">
    <source>
        <dbReference type="Proteomes" id="UP000014411"/>
    </source>
</evidence>
<keyword evidence="1" id="KW-0472">Membrane</keyword>
<feature type="transmembrane region" description="Helical" evidence="1">
    <location>
        <begin position="20"/>
        <end position="40"/>
    </location>
</feature>
<evidence type="ECO:0000256" key="1">
    <source>
        <dbReference type="SAM" id="Phobius"/>
    </source>
</evidence>
<feature type="transmembrane region" description="Helical" evidence="1">
    <location>
        <begin position="99"/>
        <end position="118"/>
    </location>
</feature>
<dbReference type="Proteomes" id="UP000014411">
    <property type="component" value="Unassembled WGS sequence"/>
</dbReference>
<keyword evidence="2" id="KW-0614">Plasmid</keyword>
<dbReference type="EMBL" id="AEYE02000033">
    <property type="protein sequence ID" value="EPE95155.1"/>
    <property type="molecule type" value="Genomic_DNA"/>
</dbReference>
<keyword evidence="1" id="KW-1133">Transmembrane helix</keyword>
<keyword evidence="1" id="KW-0812">Transmembrane</keyword>
<protein>
    <recommendedName>
        <fullName evidence="4">Transmembrane protein</fullName>
    </recommendedName>
</protein>
<sequence>MGGQVPYNFDWRPEIGDPTIGGWITVALYFVGCVSCHRTMVTVLSPRSSEQFDGFIWRGIAIMFFILGINKQLDLLSAFTEIGRMIAASEGWYDERRTVQFYFIIGVVALCAVALPIAQENSHAKFGWPSRDRCLWWATSSFEQHLFIISTNSSAAAYGASSGT</sequence>
<organism evidence="2 3">
    <name type="scientific">Rhizobium grahamii CCGE 502</name>
    <dbReference type="NCBI Taxonomy" id="990285"/>
    <lineage>
        <taxon>Bacteria</taxon>
        <taxon>Pseudomonadati</taxon>
        <taxon>Pseudomonadota</taxon>
        <taxon>Alphaproteobacteria</taxon>
        <taxon>Hyphomicrobiales</taxon>
        <taxon>Rhizobiaceae</taxon>
        <taxon>Rhizobium/Agrobacterium group</taxon>
        <taxon>Rhizobium</taxon>
    </lineage>
</organism>
<dbReference type="AlphaFoldDB" id="S3HAG3"/>
<dbReference type="HOGENOM" id="CLU_1617667_0_0_5"/>